<keyword evidence="2" id="KW-1133">Transmembrane helix</keyword>
<protein>
    <submittedName>
        <fullName evidence="3">Urea-proton symporter DUR3-like</fullName>
    </submittedName>
</protein>
<dbReference type="GO" id="GO:0015204">
    <property type="term" value="F:urea transmembrane transporter activity"/>
    <property type="evidence" value="ECO:0007669"/>
    <property type="project" value="InterPro"/>
</dbReference>
<dbReference type="PANTHER" id="PTHR46154:SF4">
    <property type="entry name" value="UREA ACTIVE TRANSPORTER"/>
    <property type="match status" value="1"/>
</dbReference>
<feature type="transmembrane region" description="Helical" evidence="2">
    <location>
        <begin position="45"/>
        <end position="66"/>
    </location>
</feature>
<organism evidence="3">
    <name type="scientific">Rhizophora mucronata</name>
    <name type="common">Asiatic mangrove</name>
    <dbReference type="NCBI Taxonomy" id="61149"/>
    <lineage>
        <taxon>Eukaryota</taxon>
        <taxon>Viridiplantae</taxon>
        <taxon>Streptophyta</taxon>
        <taxon>Embryophyta</taxon>
        <taxon>Tracheophyta</taxon>
        <taxon>Spermatophyta</taxon>
        <taxon>Magnoliopsida</taxon>
        <taxon>eudicotyledons</taxon>
        <taxon>Gunneridae</taxon>
        <taxon>Pentapetalae</taxon>
        <taxon>rosids</taxon>
        <taxon>fabids</taxon>
        <taxon>Malpighiales</taxon>
        <taxon>Rhizophoraceae</taxon>
        <taxon>Rhizophora</taxon>
    </lineage>
</organism>
<dbReference type="AlphaFoldDB" id="A0A2P2LSU3"/>
<evidence type="ECO:0000313" key="3">
    <source>
        <dbReference type="EMBL" id="MBX21045.1"/>
    </source>
</evidence>
<dbReference type="PANTHER" id="PTHR46154">
    <property type="match status" value="1"/>
</dbReference>
<name>A0A2P2LSU3_RHIMU</name>
<keyword evidence="2" id="KW-0812">Transmembrane</keyword>
<keyword evidence="2" id="KW-0472">Membrane</keyword>
<proteinExistence type="predicted"/>
<keyword evidence="1" id="KW-0813">Transport</keyword>
<evidence type="ECO:0000256" key="1">
    <source>
        <dbReference type="ARBA" id="ARBA00022448"/>
    </source>
</evidence>
<reference evidence="3" key="1">
    <citation type="submission" date="2018-02" db="EMBL/GenBank/DDBJ databases">
        <title>Rhizophora mucronata_Transcriptome.</title>
        <authorList>
            <person name="Meera S.P."/>
            <person name="Sreeshan A."/>
            <person name="Augustine A."/>
        </authorList>
    </citation>
    <scope>NUCLEOTIDE SEQUENCE</scope>
    <source>
        <tissue evidence="3">Leaf</tissue>
    </source>
</reference>
<dbReference type="InterPro" id="IPR031155">
    <property type="entry name" value="DUR"/>
</dbReference>
<sequence length="67" mass="7185">MFMASTGSPCPPFEFSANYYKVSDGGGCVRQSSFFEGKAVLDQGVGYSVIIGFGAFFAVFTSFLVLF</sequence>
<accession>A0A2P2LSU3</accession>
<dbReference type="GO" id="GO:0005886">
    <property type="term" value="C:plasma membrane"/>
    <property type="evidence" value="ECO:0007669"/>
    <property type="project" value="TreeGrafter"/>
</dbReference>
<evidence type="ECO:0000256" key="2">
    <source>
        <dbReference type="SAM" id="Phobius"/>
    </source>
</evidence>
<dbReference type="EMBL" id="GGEC01040561">
    <property type="protein sequence ID" value="MBX21045.1"/>
    <property type="molecule type" value="Transcribed_RNA"/>
</dbReference>